<proteinExistence type="predicted"/>
<dbReference type="Gene3D" id="3.40.1350.10">
    <property type="match status" value="1"/>
</dbReference>
<protein>
    <submittedName>
        <fullName evidence="8">Endonuclease NucS</fullName>
    </submittedName>
</protein>
<feature type="domain" description="Endonuclease NucS N-terminal PH-like" evidence="7">
    <location>
        <begin position="26"/>
        <end position="121"/>
    </location>
</feature>
<dbReference type="Pfam" id="PF21003">
    <property type="entry name" value="NucS_N"/>
    <property type="match status" value="1"/>
</dbReference>
<dbReference type="CDD" id="cd22341">
    <property type="entry name" value="NucS-like"/>
    <property type="match status" value="1"/>
</dbReference>
<evidence type="ECO:0000256" key="3">
    <source>
        <dbReference type="ARBA" id="ARBA00022759"/>
    </source>
</evidence>
<keyword evidence="9" id="KW-1185">Reference proteome</keyword>
<dbReference type="InterPro" id="IPR048301">
    <property type="entry name" value="NucS_C"/>
</dbReference>
<dbReference type="InterPro" id="IPR002793">
    <property type="entry name" value="Endonuclease_NucS"/>
</dbReference>
<keyword evidence="4" id="KW-0378">Hydrolase</keyword>
<keyword evidence="3 8" id="KW-0255">Endonuclease</keyword>
<sequence length="252" mass="28328">MVVDQIIEPDFETLKSTLSAAQGLNKVLVIFANCSVEWSGDRNGSIGVGQRIILCKPDGAVSVHRPNWAQAIARQGVNSTLELYSKEDGFLLYGSKSKGSNTIRIHLMDVALAVVYDASDDVEPVHRETEDEMHKFIESNPEVLEDGLRILHHEYPTDVGRIDFVAADKEGNQVIIEIKIRYAELSDVDQLQRYVKHCNRTSQASVRGILVAPEFGEKTKRELRETGLEKRRITEFQHQDLGPEQSSLGNWE</sequence>
<evidence type="ECO:0000256" key="1">
    <source>
        <dbReference type="ARBA" id="ARBA00022490"/>
    </source>
</evidence>
<dbReference type="Gene3D" id="2.70.180.20">
    <property type="match status" value="1"/>
</dbReference>
<evidence type="ECO:0000256" key="4">
    <source>
        <dbReference type="ARBA" id="ARBA00022801"/>
    </source>
</evidence>
<dbReference type="PANTHER" id="PTHR38814:SF1">
    <property type="entry name" value="ENDONUCLEASE NUCS"/>
    <property type="match status" value="1"/>
</dbReference>
<keyword evidence="5" id="KW-0238">DNA-binding</keyword>
<name>A0AAE3FQU5_9EURY</name>
<dbReference type="AlphaFoldDB" id="A0AAE3FQU5"/>
<evidence type="ECO:0000259" key="6">
    <source>
        <dbReference type="Pfam" id="PF01939"/>
    </source>
</evidence>
<organism evidence="8 9">
    <name type="scientific">Natranaeroarchaeum aerophilus</name>
    <dbReference type="NCBI Taxonomy" id="2917711"/>
    <lineage>
        <taxon>Archaea</taxon>
        <taxon>Methanobacteriati</taxon>
        <taxon>Methanobacteriota</taxon>
        <taxon>Stenosarchaea group</taxon>
        <taxon>Halobacteria</taxon>
        <taxon>Halobacteriales</taxon>
        <taxon>Natronoarchaeaceae</taxon>
        <taxon>Natranaeroarchaeum</taxon>
    </lineage>
</organism>
<comment type="caution">
    <text evidence="8">The sequence shown here is derived from an EMBL/GenBank/DDBJ whole genome shotgun (WGS) entry which is preliminary data.</text>
</comment>
<dbReference type="InterPro" id="IPR048302">
    <property type="entry name" value="NucS_N"/>
</dbReference>
<dbReference type="GO" id="GO:0004519">
    <property type="term" value="F:endonuclease activity"/>
    <property type="evidence" value="ECO:0007669"/>
    <property type="project" value="UniProtKB-KW"/>
</dbReference>
<feature type="domain" description="Endonuclease NucS C-terminal" evidence="6">
    <location>
        <begin position="130"/>
        <end position="234"/>
    </location>
</feature>
<dbReference type="EMBL" id="JAKRVY010000005">
    <property type="protein sequence ID" value="MCL9813967.1"/>
    <property type="molecule type" value="Genomic_DNA"/>
</dbReference>
<evidence type="ECO:0000256" key="2">
    <source>
        <dbReference type="ARBA" id="ARBA00022722"/>
    </source>
</evidence>
<dbReference type="RefSeq" id="WP_250596733.1">
    <property type="nucleotide sequence ID" value="NZ_JAKRVY010000005.1"/>
</dbReference>
<accession>A0AAE3FQU5</accession>
<evidence type="ECO:0000256" key="5">
    <source>
        <dbReference type="ARBA" id="ARBA00023125"/>
    </source>
</evidence>
<keyword evidence="2" id="KW-0540">Nuclease</keyword>
<dbReference type="InterPro" id="IPR011856">
    <property type="entry name" value="tRNA_endonuc-like_dom_sf"/>
</dbReference>
<dbReference type="Pfam" id="PF01939">
    <property type="entry name" value="NucS_C"/>
    <property type="match status" value="1"/>
</dbReference>
<keyword evidence="1" id="KW-0963">Cytoplasm</keyword>
<evidence type="ECO:0000313" key="9">
    <source>
        <dbReference type="Proteomes" id="UP001202674"/>
    </source>
</evidence>
<evidence type="ECO:0000313" key="8">
    <source>
        <dbReference type="EMBL" id="MCL9813967.1"/>
    </source>
</evidence>
<dbReference type="Proteomes" id="UP001202674">
    <property type="component" value="Unassembled WGS sequence"/>
</dbReference>
<dbReference type="GO" id="GO:0003677">
    <property type="term" value="F:DNA binding"/>
    <property type="evidence" value="ECO:0007669"/>
    <property type="project" value="UniProtKB-KW"/>
</dbReference>
<reference evidence="8 9" key="1">
    <citation type="journal article" date="2022" name="Syst. Appl. Microbiol.">
        <title>Natronocalculus amylovorans gen. nov., sp. nov., and Natranaeroarchaeum aerophilus sp. nov., dominant culturable amylolytic natronoarchaea from hypersaline soda lakes in southwestern Siberia.</title>
        <authorList>
            <person name="Sorokin D.Y."/>
            <person name="Elcheninov A.G."/>
            <person name="Khizhniak T.V."/>
            <person name="Koenen M."/>
            <person name="Bale N.J."/>
            <person name="Damste J.S.S."/>
            <person name="Kublanov I.V."/>
        </authorList>
    </citation>
    <scope>NUCLEOTIDE SEQUENCE [LARGE SCALE GENOMIC DNA]</scope>
    <source>
        <strain evidence="8 9">AArc-St1-1</strain>
    </source>
</reference>
<dbReference type="GO" id="GO:0016787">
    <property type="term" value="F:hydrolase activity"/>
    <property type="evidence" value="ECO:0007669"/>
    <property type="project" value="UniProtKB-KW"/>
</dbReference>
<dbReference type="PANTHER" id="PTHR38814">
    <property type="entry name" value="ENDONUCLEASE NUCS"/>
    <property type="match status" value="1"/>
</dbReference>
<dbReference type="InterPro" id="IPR049173">
    <property type="entry name" value="NucS_N_sf"/>
</dbReference>
<evidence type="ECO:0000259" key="7">
    <source>
        <dbReference type="Pfam" id="PF21003"/>
    </source>
</evidence>
<gene>
    <name evidence="8" type="ORF">AArcSt11_09910</name>
</gene>